<feature type="non-terminal residue" evidence="2">
    <location>
        <position position="1"/>
    </location>
</feature>
<dbReference type="InterPro" id="IPR050712">
    <property type="entry name" value="NAD(P)H-dep_reductase"/>
</dbReference>
<dbReference type="SUPFAM" id="SSF52218">
    <property type="entry name" value="Flavoproteins"/>
    <property type="match status" value="1"/>
</dbReference>
<protein>
    <submittedName>
        <fullName evidence="2">NAD(P)H-dependent oxidoreductase</fullName>
    </submittedName>
</protein>
<evidence type="ECO:0000259" key="1">
    <source>
        <dbReference type="Pfam" id="PF03358"/>
    </source>
</evidence>
<evidence type="ECO:0000313" key="3">
    <source>
        <dbReference type="Proteomes" id="UP000317716"/>
    </source>
</evidence>
<dbReference type="InterPro" id="IPR029039">
    <property type="entry name" value="Flavoprotein-like_sf"/>
</dbReference>
<dbReference type="GO" id="GO:0005829">
    <property type="term" value="C:cytosol"/>
    <property type="evidence" value="ECO:0007669"/>
    <property type="project" value="TreeGrafter"/>
</dbReference>
<sequence>LAPIRDFDVPAYDSDVEARAGIPAGAQELKRRLSEDDAFVIVSPEYNASMPGSLKNLIDWTSRSRPQPFHERHGLLLSASPSMGGGNRGLWALRVPLEHLGARVFPDMFSLAMAHKAFSGDRIGDVALQHRFEKNLEAFLSLAEAAKHYPCIKKAWVEFLGESPGHPADRVEAS</sequence>
<dbReference type="Gene3D" id="3.40.50.360">
    <property type="match status" value="1"/>
</dbReference>
<dbReference type="Proteomes" id="UP000317716">
    <property type="component" value="Unassembled WGS sequence"/>
</dbReference>
<dbReference type="Pfam" id="PF03358">
    <property type="entry name" value="FMN_red"/>
    <property type="match status" value="1"/>
</dbReference>
<dbReference type="InterPro" id="IPR005025">
    <property type="entry name" value="FMN_Rdtase-like_dom"/>
</dbReference>
<accession>A0A538ST27</accession>
<dbReference type="PANTHER" id="PTHR30543:SF21">
    <property type="entry name" value="NAD(P)H-DEPENDENT FMN REDUCTASE LOT6"/>
    <property type="match status" value="1"/>
</dbReference>
<dbReference type="GO" id="GO:0010181">
    <property type="term" value="F:FMN binding"/>
    <property type="evidence" value="ECO:0007669"/>
    <property type="project" value="TreeGrafter"/>
</dbReference>
<comment type="caution">
    <text evidence="2">The sequence shown here is derived from an EMBL/GenBank/DDBJ whole genome shotgun (WGS) entry which is preliminary data.</text>
</comment>
<dbReference type="PANTHER" id="PTHR30543">
    <property type="entry name" value="CHROMATE REDUCTASE"/>
    <property type="match status" value="1"/>
</dbReference>
<name>A0A538ST27_UNCEI</name>
<proteinExistence type="predicted"/>
<reference evidence="2 3" key="1">
    <citation type="journal article" date="2019" name="Nat. Microbiol.">
        <title>Mediterranean grassland soil C-N compound turnover is dependent on rainfall and depth, and is mediated by genomically divergent microorganisms.</title>
        <authorList>
            <person name="Diamond S."/>
            <person name="Andeer P.F."/>
            <person name="Li Z."/>
            <person name="Crits-Christoph A."/>
            <person name="Burstein D."/>
            <person name="Anantharaman K."/>
            <person name="Lane K.R."/>
            <person name="Thomas B.C."/>
            <person name="Pan C."/>
            <person name="Northen T.R."/>
            <person name="Banfield J.F."/>
        </authorList>
    </citation>
    <scope>NUCLEOTIDE SEQUENCE [LARGE SCALE GENOMIC DNA]</scope>
    <source>
        <strain evidence="2">WS_2</strain>
    </source>
</reference>
<feature type="domain" description="NADPH-dependent FMN reductase-like" evidence="1">
    <location>
        <begin position="4"/>
        <end position="115"/>
    </location>
</feature>
<organism evidence="2 3">
    <name type="scientific">Eiseniibacteriota bacterium</name>
    <dbReference type="NCBI Taxonomy" id="2212470"/>
    <lineage>
        <taxon>Bacteria</taxon>
        <taxon>Candidatus Eiseniibacteriota</taxon>
    </lineage>
</organism>
<dbReference type="GO" id="GO:0016491">
    <property type="term" value="F:oxidoreductase activity"/>
    <property type="evidence" value="ECO:0007669"/>
    <property type="project" value="InterPro"/>
</dbReference>
<evidence type="ECO:0000313" key="2">
    <source>
        <dbReference type="EMBL" id="TMQ54552.1"/>
    </source>
</evidence>
<dbReference type="EMBL" id="VBOS01000262">
    <property type="protein sequence ID" value="TMQ54552.1"/>
    <property type="molecule type" value="Genomic_DNA"/>
</dbReference>
<dbReference type="AlphaFoldDB" id="A0A538ST27"/>
<gene>
    <name evidence="2" type="ORF">E6K72_07635</name>
</gene>